<reference evidence="1" key="1">
    <citation type="submission" date="2020-02" db="EMBL/GenBank/DDBJ databases">
        <title>Delineation of the pyrene-degrading pathway in Roseobacter clade bacteria by genomic analysis.</title>
        <authorList>
            <person name="Zhou H."/>
            <person name="Wang H."/>
        </authorList>
    </citation>
    <scope>NUCLEOTIDE SEQUENCE</scope>
    <source>
        <strain evidence="1">PrR005</strain>
    </source>
</reference>
<dbReference type="AlphaFoldDB" id="A0A6B2NQ85"/>
<dbReference type="InterPro" id="IPR007215">
    <property type="entry name" value="Sulphur_relay_TusB/DsrH"/>
</dbReference>
<gene>
    <name evidence="1" type="primary">dsrH</name>
    <name evidence="1" type="ORF">G0P99_15140</name>
</gene>
<name>A0A6B2NQ85_9RHOB</name>
<dbReference type="PANTHER" id="PTHR37526">
    <property type="entry name" value="PROTEIN TUSB"/>
    <property type="match status" value="1"/>
</dbReference>
<dbReference type="RefSeq" id="WP_164131276.1">
    <property type="nucleotide sequence ID" value="NZ_JAAGOX010000024.1"/>
</dbReference>
<dbReference type="NCBIfam" id="TIGR03011">
    <property type="entry name" value="sulf_tusB_dsrH"/>
    <property type="match status" value="1"/>
</dbReference>
<keyword evidence="1" id="KW-0808">Transferase</keyword>
<accession>A0A6B2NQ85</accession>
<organism evidence="1">
    <name type="scientific">Ruegeria sp. PrR005</name>
    <dbReference type="NCBI Taxonomy" id="2706882"/>
    <lineage>
        <taxon>Bacteria</taxon>
        <taxon>Pseudomonadati</taxon>
        <taxon>Pseudomonadota</taxon>
        <taxon>Alphaproteobacteria</taxon>
        <taxon>Rhodobacterales</taxon>
        <taxon>Roseobacteraceae</taxon>
        <taxon>Ruegeria</taxon>
    </lineage>
</organism>
<dbReference type="GO" id="GO:1990228">
    <property type="term" value="C:sulfurtransferase complex"/>
    <property type="evidence" value="ECO:0007669"/>
    <property type="project" value="TreeGrafter"/>
</dbReference>
<proteinExistence type="predicted"/>
<dbReference type="SUPFAM" id="SSF75169">
    <property type="entry name" value="DsrEFH-like"/>
    <property type="match status" value="1"/>
</dbReference>
<dbReference type="GO" id="GO:0002143">
    <property type="term" value="P:tRNA wobble position uridine thiolation"/>
    <property type="evidence" value="ECO:0007669"/>
    <property type="project" value="InterPro"/>
</dbReference>
<dbReference type="Pfam" id="PF04077">
    <property type="entry name" value="DsrH"/>
    <property type="match status" value="1"/>
</dbReference>
<dbReference type="EMBL" id="JAAGOX010000024">
    <property type="protein sequence ID" value="NDW46301.1"/>
    <property type="molecule type" value="Genomic_DNA"/>
</dbReference>
<dbReference type="InterPro" id="IPR027396">
    <property type="entry name" value="DsrEFH-like"/>
</dbReference>
<comment type="caution">
    <text evidence="1">The sequence shown here is derived from an EMBL/GenBank/DDBJ whole genome shotgun (WGS) entry which is preliminary data.</text>
</comment>
<sequence length="102" mass="10727">MSTLHTVNKSPFGNATLSSCLGHCLPGDAVLLIEDAVYGALEGSAMADQVKARMGEVALYVLDGDLKARGIDAGKLISGAKCVGYDGFVDLVTEHDRTQSWL</sequence>
<dbReference type="Gene3D" id="3.40.1260.10">
    <property type="entry name" value="DsrEFH-like"/>
    <property type="match status" value="1"/>
</dbReference>
<dbReference type="GO" id="GO:0016740">
    <property type="term" value="F:transferase activity"/>
    <property type="evidence" value="ECO:0007669"/>
    <property type="project" value="UniProtKB-KW"/>
</dbReference>
<dbReference type="PANTHER" id="PTHR37526:SF1">
    <property type="entry name" value="PROTEIN TUSB"/>
    <property type="match status" value="1"/>
</dbReference>
<protein>
    <submittedName>
        <fullName evidence="1">Sulfurtransferase complex subunit TusB</fullName>
    </submittedName>
</protein>
<evidence type="ECO:0000313" key="1">
    <source>
        <dbReference type="EMBL" id="NDW46301.1"/>
    </source>
</evidence>